<feature type="compositionally biased region" description="Basic and acidic residues" evidence="1">
    <location>
        <begin position="254"/>
        <end position="271"/>
    </location>
</feature>
<sequence length="284" mass="30623">GDEHGGSRRRGRRRGRSRPVRPVVRDVAGPARAGAVGRGHARAAAAVAAPTGHARHLPELGAVRPQEGLAALPAHARLRGHAHVRHPRRRRDRGGPGAAPARLAARPGARRHPDRAGRPREPPLGAQRRDRLLRRRRSSGRGDRRRRGGRLHRGERARRGGRGARPGAGTGVAGRARRLLRPRAPRAPNHRRGALGCRRPAHPAAQRADGHRARPVVGRGGVVHDAAPLGPADVLAARPADHRPRRHRRTARAAQRDRPAARHPRPARDRPGAPARARGPRGGV</sequence>
<name>A0A6J4JJG8_9PSEU</name>
<feature type="compositionally biased region" description="Basic residues" evidence="1">
    <location>
        <begin position="7"/>
        <end position="19"/>
    </location>
</feature>
<feature type="compositionally biased region" description="Low complexity" evidence="1">
    <location>
        <begin position="20"/>
        <end position="35"/>
    </location>
</feature>
<feature type="compositionally biased region" description="Basic residues" evidence="1">
    <location>
        <begin position="76"/>
        <end position="92"/>
    </location>
</feature>
<feature type="compositionally biased region" description="Basic residues" evidence="1">
    <location>
        <begin position="175"/>
        <end position="193"/>
    </location>
</feature>
<dbReference type="AlphaFoldDB" id="A0A6J4JJG8"/>
<evidence type="ECO:0000313" key="2">
    <source>
        <dbReference type="EMBL" id="CAA9280162.1"/>
    </source>
</evidence>
<dbReference type="EMBL" id="CADCTH010000451">
    <property type="protein sequence ID" value="CAA9280162.1"/>
    <property type="molecule type" value="Genomic_DNA"/>
</dbReference>
<feature type="non-terminal residue" evidence="2">
    <location>
        <position position="1"/>
    </location>
</feature>
<organism evidence="2">
    <name type="scientific">uncultured Actinomycetospora sp</name>
    <dbReference type="NCBI Taxonomy" id="1135996"/>
    <lineage>
        <taxon>Bacteria</taxon>
        <taxon>Bacillati</taxon>
        <taxon>Actinomycetota</taxon>
        <taxon>Actinomycetes</taxon>
        <taxon>Pseudonocardiales</taxon>
        <taxon>Pseudonocardiaceae</taxon>
        <taxon>Actinomycetospora</taxon>
        <taxon>environmental samples</taxon>
    </lineage>
</organism>
<feature type="compositionally biased region" description="Low complexity" evidence="1">
    <location>
        <begin position="98"/>
        <end position="107"/>
    </location>
</feature>
<feature type="compositionally biased region" description="Basic residues" evidence="1">
    <location>
        <begin position="131"/>
        <end position="151"/>
    </location>
</feature>
<evidence type="ECO:0000256" key="1">
    <source>
        <dbReference type="SAM" id="MobiDB-lite"/>
    </source>
</evidence>
<feature type="compositionally biased region" description="Low complexity" evidence="1">
    <location>
        <begin position="42"/>
        <end position="52"/>
    </location>
</feature>
<protein>
    <submittedName>
        <fullName evidence="2">Uncharacterized protein</fullName>
    </submittedName>
</protein>
<reference evidence="2" key="1">
    <citation type="submission" date="2020-02" db="EMBL/GenBank/DDBJ databases">
        <authorList>
            <person name="Meier V. D."/>
        </authorList>
    </citation>
    <scope>NUCLEOTIDE SEQUENCE</scope>
    <source>
        <strain evidence="2">AVDCRST_MAG54</strain>
    </source>
</reference>
<feature type="region of interest" description="Disordered" evidence="1">
    <location>
        <begin position="1"/>
        <end position="284"/>
    </location>
</feature>
<gene>
    <name evidence="2" type="ORF">AVDCRST_MAG54-3538</name>
</gene>
<accession>A0A6J4JJG8</accession>
<feature type="non-terminal residue" evidence="2">
    <location>
        <position position="284"/>
    </location>
</feature>
<proteinExistence type="predicted"/>
<feature type="compositionally biased region" description="Gly residues" evidence="1">
    <location>
        <begin position="163"/>
        <end position="172"/>
    </location>
</feature>